<evidence type="ECO:0000256" key="2">
    <source>
        <dbReference type="ARBA" id="ARBA00022630"/>
    </source>
</evidence>
<dbReference type="PANTHER" id="PTHR43735">
    <property type="entry name" value="APOPTOSIS-INDUCING FACTOR 1"/>
    <property type="match status" value="1"/>
</dbReference>
<dbReference type="Pfam" id="PF07992">
    <property type="entry name" value="Pyr_redox_2"/>
    <property type="match status" value="1"/>
</dbReference>
<comment type="caution">
    <text evidence="8">The sequence shown here is derived from an EMBL/GenBank/DDBJ whole genome shotgun (WGS) entry which is preliminary data.</text>
</comment>
<dbReference type="PRINTS" id="PR00469">
    <property type="entry name" value="PNDRDTASEII"/>
</dbReference>
<dbReference type="Proteomes" id="UP000578252">
    <property type="component" value="Unassembled WGS sequence"/>
</dbReference>
<evidence type="ECO:0000256" key="4">
    <source>
        <dbReference type="ARBA" id="ARBA00023002"/>
    </source>
</evidence>
<accession>A0A7Y0U5J3</accession>
<evidence type="ECO:0000313" key="9">
    <source>
        <dbReference type="Proteomes" id="UP000575397"/>
    </source>
</evidence>
<dbReference type="Proteomes" id="UP001209486">
    <property type="component" value="Unassembled WGS sequence"/>
</dbReference>
<dbReference type="EMBL" id="VSZY01000015">
    <property type="protein sequence ID" value="MCU9969404.1"/>
    <property type="molecule type" value="Genomic_DNA"/>
</dbReference>
<evidence type="ECO:0000256" key="3">
    <source>
        <dbReference type="ARBA" id="ARBA00022827"/>
    </source>
</evidence>
<dbReference type="GO" id="GO:0005737">
    <property type="term" value="C:cytoplasm"/>
    <property type="evidence" value="ECO:0007669"/>
    <property type="project" value="TreeGrafter"/>
</dbReference>
<dbReference type="GO" id="GO:0050660">
    <property type="term" value="F:flavin adenine dinucleotide binding"/>
    <property type="evidence" value="ECO:0007669"/>
    <property type="project" value="TreeGrafter"/>
</dbReference>
<evidence type="ECO:0000313" key="10">
    <source>
        <dbReference type="Proteomes" id="UP000578252"/>
    </source>
</evidence>
<protein>
    <submittedName>
        <fullName evidence="8">FAD-dependent oxidoreductase</fullName>
    </submittedName>
</protein>
<reference evidence="9 10" key="2">
    <citation type="submission" date="2020-04" db="EMBL/GenBank/DDBJ databases">
        <title>Antimicrobial susceptibility and clonality of vaginal-derived multi-drug resistant Mobiluncus isolates in China.</title>
        <authorList>
            <person name="Zhang X."/>
        </authorList>
    </citation>
    <scope>NUCLEOTIDE SEQUENCE [LARGE SCALE GENOMIC DNA]</scope>
    <source>
        <strain evidence="8 9">12</strain>
        <strain evidence="7 10">13</strain>
    </source>
</reference>
<feature type="domain" description="FAD/NAD(P)-binding" evidence="5">
    <location>
        <begin position="3"/>
        <end position="287"/>
    </location>
</feature>
<dbReference type="PANTHER" id="PTHR43735:SF3">
    <property type="entry name" value="FERROPTOSIS SUPPRESSOR PROTEIN 1"/>
    <property type="match status" value="1"/>
</dbReference>
<name>A0A7Y0U5J3_9ACTO</name>
<reference evidence="6 11" key="1">
    <citation type="submission" date="2019-08" db="EMBL/GenBank/DDBJ databases">
        <title>Comparison of rpoB and gyrB Sequences from Mobiluncus Species and Development of a Multiplex PCR Method for Clinical Detection of Mobiluncus curtisii and Mobiluncus mulieris.</title>
        <authorList>
            <person name="Yang L."/>
            <person name="Shen Y."/>
            <person name="Xu G."/>
            <person name="Shu L.-B."/>
            <person name="Hu J."/>
            <person name="Zhang R."/>
            <person name="Wang Y."/>
            <person name="Zhou H.-W."/>
            <person name="Zhang X."/>
        </authorList>
    </citation>
    <scope>NUCLEOTIDE SEQUENCE [LARGE SCALE GENOMIC DNA]</scope>
    <source>
        <strain evidence="6 11">M26</strain>
    </source>
</reference>
<gene>
    <name evidence="6" type="ORF">FYZ43_08390</name>
    <name evidence="8" type="ORF">HHJ77_02255</name>
    <name evidence="7" type="ORF">HHJ78_03240</name>
</gene>
<keyword evidence="3" id="KW-0274">FAD</keyword>
<organism evidence="8 9">
    <name type="scientific">Mobiluncus mulieris</name>
    <dbReference type="NCBI Taxonomy" id="2052"/>
    <lineage>
        <taxon>Bacteria</taxon>
        <taxon>Bacillati</taxon>
        <taxon>Actinomycetota</taxon>
        <taxon>Actinomycetes</taxon>
        <taxon>Actinomycetales</taxon>
        <taxon>Actinomycetaceae</taxon>
        <taxon>Mobiluncus</taxon>
    </lineage>
</organism>
<evidence type="ECO:0000313" key="11">
    <source>
        <dbReference type="Proteomes" id="UP001209486"/>
    </source>
</evidence>
<dbReference type="GO" id="GO:0004174">
    <property type="term" value="F:electron-transferring-flavoprotein dehydrogenase activity"/>
    <property type="evidence" value="ECO:0007669"/>
    <property type="project" value="TreeGrafter"/>
</dbReference>
<dbReference type="RefSeq" id="WP_169762237.1">
    <property type="nucleotide sequence ID" value="NZ_CAMUNX010000025.1"/>
</dbReference>
<comment type="similarity">
    <text evidence="1">Belongs to the FAD-dependent oxidoreductase family.</text>
</comment>
<dbReference type="AlphaFoldDB" id="A0A7Y0U5J3"/>
<dbReference type="Gene3D" id="3.50.50.100">
    <property type="match status" value="1"/>
</dbReference>
<dbReference type="InterPro" id="IPR023753">
    <property type="entry name" value="FAD/NAD-binding_dom"/>
</dbReference>
<keyword evidence="4" id="KW-0560">Oxidoreductase</keyword>
<dbReference type="Proteomes" id="UP000575397">
    <property type="component" value="Unassembled WGS sequence"/>
</dbReference>
<evidence type="ECO:0000313" key="7">
    <source>
        <dbReference type="EMBL" id="NMW64567.1"/>
    </source>
</evidence>
<dbReference type="InterPro" id="IPR036188">
    <property type="entry name" value="FAD/NAD-bd_sf"/>
</dbReference>
<dbReference type="SUPFAM" id="SSF51905">
    <property type="entry name" value="FAD/NAD(P)-binding domain"/>
    <property type="match status" value="1"/>
</dbReference>
<dbReference type="PRINTS" id="PR00368">
    <property type="entry name" value="FADPNR"/>
</dbReference>
<evidence type="ECO:0000313" key="8">
    <source>
        <dbReference type="EMBL" id="NMX02785.1"/>
    </source>
</evidence>
<dbReference type="EMBL" id="JABCUR010000002">
    <property type="protein sequence ID" value="NMW64567.1"/>
    <property type="molecule type" value="Genomic_DNA"/>
</dbReference>
<evidence type="ECO:0000256" key="1">
    <source>
        <dbReference type="ARBA" id="ARBA00006442"/>
    </source>
</evidence>
<proteinExistence type="inferred from homology"/>
<sequence>MVRVTVVGGGYGGITVAGGLDDVAEVTLVEQKDQFVHHAAALRAVVDDIWAHTIFMPYSRLLKNGQVIQDKATKVEGTTVHLATHEPVTADYLVLATGSTYPYPAKQDQPNAADAKARLEETRDNLSRARRVLLVGAGTVGIEFAGELTSNFPDVEVIMVDRAPHILGSNEYAPQLRDVLTQELEESGVRLVLGSPLSFVPPTEPGVYQPFHVETQDGVGIDADIWFLCYGAQTASGYLQSTHADRLNEEGQLAVDEYLRVKGSENVYAVGDLTDVPESKRADAARAHARVVVANIKAAIAGKVPSTVYTPGKMWVVLPLGMEGGASQLTGEDGEPRIVGPEETAEIKGNDLMVTMVRGQLHLP</sequence>
<evidence type="ECO:0000259" key="5">
    <source>
        <dbReference type="Pfam" id="PF07992"/>
    </source>
</evidence>
<keyword evidence="2" id="KW-0285">Flavoprotein</keyword>
<dbReference type="EMBL" id="JABCUS010000004">
    <property type="protein sequence ID" value="NMX02785.1"/>
    <property type="molecule type" value="Genomic_DNA"/>
</dbReference>
<evidence type="ECO:0000313" key="6">
    <source>
        <dbReference type="EMBL" id="MCU9969404.1"/>
    </source>
</evidence>